<dbReference type="AlphaFoldDB" id="A0A507EYG7"/>
<dbReference type="PANTHER" id="PTHR17630">
    <property type="entry name" value="DIENELACTONE HYDROLASE"/>
    <property type="match status" value="1"/>
</dbReference>
<reference evidence="2 3" key="1">
    <citation type="journal article" date="2019" name="Sci. Rep.">
        <title>Comparative genomics of chytrid fungi reveal insights into the obligate biotrophic and pathogenic lifestyle of Synchytrium endobioticum.</title>
        <authorList>
            <person name="van de Vossenberg B.T.L.H."/>
            <person name="Warris S."/>
            <person name="Nguyen H.D.T."/>
            <person name="van Gent-Pelzer M.P.E."/>
            <person name="Joly D.L."/>
            <person name="van de Geest H.C."/>
            <person name="Bonants P.J.M."/>
            <person name="Smith D.S."/>
            <person name="Levesque C.A."/>
            <person name="van der Lee T.A.J."/>
        </authorList>
    </citation>
    <scope>NUCLEOTIDE SEQUENCE [LARGE SCALE GENOMIC DNA]</scope>
    <source>
        <strain evidence="2 3">CBS 675.73</strain>
    </source>
</reference>
<dbReference type="STRING" id="246404.A0A507EYG7"/>
<organism evidence="2 3">
    <name type="scientific">Chytriomyces confervae</name>
    <dbReference type="NCBI Taxonomy" id="246404"/>
    <lineage>
        <taxon>Eukaryota</taxon>
        <taxon>Fungi</taxon>
        <taxon>Fungi incertae sedis</taxon>
        <taxon>Chytridiomycota</taxon>
        <taxon>Chytridiomycota incertae sedis</taxon>
        <taxon>Chytridiomycetes</taxon>
        <taxon>Chytridiales</taxon>
        <taxon>Chytriomycetaceae</taxon>
        <taxon>Chytriomyces</taxon>
    </lineage>
</organism>
<keyword evidence="3" id="KW-1185">Reference proteome</keyword>
<dbReference type="Pfam" id="PF01738">
    <property type="entry name" value="DLH"/>
    <property type="match status" value="1"/>
</dbReference>
<dbReference type="PANTHER" id="PTHR17630:SF44">
    <property type="entry name" value="PROTEIN AIM2"/>
    <property type="match status" value="1"/>
</dbReference>
<accession>A0A507EYG7</accession>
<dbReference type="Gene3D" id="3.40.50.1820">
    <property type="entry name" value="alpha/beta hydrolase"/>
    <property type="match status" value="1"/>
</dbReference>
<evidence type="ECO:0000259" key="1">
    <source>
        <dbReference type="Pfam" id="PF01738"/>
    </source>
</evidence>
<protein>
    <recommendedName>
        <fullName evidence="1">Dienelactone hydrolase domain-containing protein</fullName>
    </recommendedName>
</protein>
<dbReference type="EMBL" id="QEAP01000331">
    <property type="protein sequence ID" value="TPX68981.1"/>
    <property type="molecule type" value="Genomic_DNA"/>
</dbReference>
<proteinExistence type="predicted"/>
<dbReference type="Proteomes" id="UP000320333">
    <property type="component" value="Unassembled WGS sequence"/>
</dbReference>
<dbReference type="GO" id="GO:0016787">
    <property type="term" value="F:hydrolase activity"/>
    <property type="evidence" value="ECO:0007669"/>
    <property type="project" value="InterPro"/>
</dbReference>
<comment type="caution">
    <text evidence="2">The sequence shown here is derived from an EMBL/GenBank/DDBJ whole genome shotgun (WGS) entry which is preliminary data.</text>
</comment>
<gene>
    <name evidence="2" type="ORF">CcCBS67573_g06984</name>
</gene>
<dbReference type="InterPro" id="IPR029058">
    <property type="entry name" value="AB_hydrolase_fold"/>
</dbReference>
<feature type="domain" description="Dienelactone hydrolase" evidence="1">
    <location>
        <begin position="30"/>
        <end position="275"/>
    </location>
</feature>
<dbReference type="OrthoDB" id="17560at2759"/>
<dbReference type="InterPro" id="IPR002925">
    <property type="entry name" value="Dienelactn_hydro"/>
</dbReference>
<evidence type="ECO:0000313" key="3">
    <source>
        <dbReference type="Proteomes" id="UP000320333"/>
    </source>
</evidence>
<name>A0A507EYG7_9FUNG</name>
<evidence type="ECO:0000313" key="2">
    <source>
        <dbReference type="EMBL" id="TPX68981.1"/>
    </source>
</evidence>
<sequence length="283" mass="30963">MFIPSPLCCSGSIDAGTPTGRVEVIGDMECYVREPDAGVVVTGAVVVCTDVFGFKVPNVRLIADVFAANGFVAVVPDYLQRAAVRAELLDAECIVHDREATIWQRFQAAMLILWCMPSLLLLMFMRPQLATAKRVNTLANQVRTRWGVTHVGLQGYCYGGGVGILLSQQQDCHLDAFSVAHPGGLFRIPADFLKIVKPIHVVLAETDLQIGPKQRNEMIDALEQVDSLLEGGLLSKVEWFDGVRHGFAVRGNEQVAHVKQQREAALTSSIRFLNAAFSKKSSL</sequence>
<dbReference type="SUPFAM" id="SSF53474">
    <property type="entry name" value="alpha/beta-Hydrolases"/>
    <property type="match status" value="1"/>
</dbReference>